<evidence type="ECO:0000313" key="9">
    <source>
        <dbReference type="EMBL" id="OCL13212.1"/>
    </source>
</evidence>
<gene>
    <name evidence="9" type="ORF">AOQ84DRAFT_385559</name>
</gene>
<dbReference type="SUPFAM" id="SSF57701">
    <property type="entry name" value="Zn2/Cys6 DNA-binding domain"/>
    <property type="match status" value="1"/>
</dbReference>
<evidence type="ECO:0000259" key="8">
    <source>
        <dbReference type="SMART" id="SM00906"/>
    </source>
</evidence>
<keyword evidence="2" id="KW-0862">Zinc</keyword>
<feature type="compositionally biased region" description="Polar residues" evidence="7">
    <location>
        <begin position="47"/>
        <end position="66"/>
    </location>
</feature>
<dbReference type="InterPro" id="IPR007219">
    <property type="entry name" value="XnlR_reg_dom"/>
</dbReference>
<keyword evidence="4" id="KW-0238">DNA-binding</keyword>
<organism evidence="9 10">
    <name type="scientific">Glonium stellatum</name>
    <dbReference type="NCBI Taxonomy" id="574774"/>
    <lineage>
        <taxon>Eukaryota</taxon>
        <taxon>Fungi</taxon>
        <taxon>Dikarya</taxon>
        <taxon>Ascomycota</taxon>
        <taxon>Pezizomycotina</taxon>
        <taxon>Dothideomycetes</taxon>
        <taxon>Pleosporomycetidae</taxon>
        <taxon>Gloniales</taxon>
        <taxon>Gloniaceae</taxon>
        <taxon>Glonium</taxon>
    </lineage>
</organism>
<keyword evidence="3" id="KW-0805">Transcription regulation</keyword>
<evidence type="ECO:0000313" key="10">
    <source>
        <dbReference type="Proteomes" id="UP000250140"/>
    </source>
</evidence>
<dbReference type="Pfam" id="PF04082">
    <property type="entry name" value="Fungal_trans"/>
    <property type="match status" value="1"/>
</dbReference>
<evidence type="ECO:0000256" key="7">
    <source>
        <dbReference type="SAM" id="MobiDB-lite"/>
    </source>
</evidence>
<keyword evidence="1" id="KW-0479">Metal-binding</keyword>
<feature type="region of interest" description="Disordered" evidence="7">
    <location>
        <begin position="85"/>
        <end position="108"/>
    </location>
</feature>
<keyword evidence="10" id="KW-1185">Reference proteome</keyword>
<dbReference type="PANTHER" id="PTHR47171">
    <property type="entry name" value="FARA-RELATED"/>
    <property type="match status" value="1"/>
</dbReference>
<feature type="domain" description="Xylanolytic transcriptional activator regulatory" evidence="8">
    <location>
        <begin position="307"/>
        <end position="381"/>
    </location>
</feature>
<sequence>MSTMITFAANNEFFRKRKRVHRACETCKKRRKRCSHTFDDDAEDGSPSKTANSTTLTRTSDQDATQADISLELPTPIAETEGGNEAALGLTPQSPDENARSTTPPNFLGYLSPEAVLRERIHERGQAAGSQRVPVGQWLQGREDEKDPIVGTESGALATPLTQTSPRLSQSSTVQQALQAYLDAVGVSIIPPRQHQDGLLSIYLEYVQPLLPILDQKIFQARYAQRTEPLVLIQAVCIVASKHEKARPHLILPDEPRLLSPREFSKRLYHSIITAIEAKMETNRIVLIQALALLSLHCEGPDGAEQASMHLAQAIHHAHTFGLQFGHQWKHSRDSSMENLENLFWCLWSLDKINACINGRPLIMHDRDNGLARLPTDPERLQSPFGVWLQIAEMLDRVIDFYRPGVDPALTGWEDDFLGFEELVDDREDRLNGPMITILALFHHAVAMASHKSLSINDPIRSTPSYIRQSLSATRVISILSTEPPENLPPLPIIPYALSLAMSVVYRHFRQRKLQMHKNRAKEELNSCVMLLNRLRTSWWSAGAMADLGRAALSNADRSDRPKSAQTPDGNDYVKATSASLVQNSSKSRQTTIDSVIDPRLQRQQSTTSPQLNFDLDTLPQMPGQHPISSERVEQTPLNEFAFSEPSSNWLSFDNAFENIDTLLGSAGADLSNELLKPFNYEGLDFFDTGTAS</sequence>
<dbReference type="InterPro" id="IPR001138">
    <property type="entry name" value="Zn2Cys6_DnaBD"/>
</dbReference>
<dbReference type="GO" id="GO:0000981">
    <property type="term" value="F:DNA-binding transcription factor activity, RNA polymerase II-specific"/>
    <property type="evidence" value="ECO:0007669"/>
    <property type="project" value="InterPro"/>
</dbReference>
<reference evidence="9 10" key="1">
    <citation type="journal article" date="2016" name="Nat. Commun.">
        <title>Ectomycorrhizal ecology is imprinted in the genome of the dominant symbiotic fungus Cenococcum geophilum.</title>
        <authorList>
            <consortium name="DOE Joint Genome Institute"/>
            <person name="Peter M."/>
            <person name="Kohler A."/>
            <person name="Ohm R.A."/>
            <person name="Kuo A."/>
            <person name="Krutzmann J."/>
            <person name="Morin E."/>
            <person name="Arend M."/>
            <person name="Barry K.W."/>
            <person name="Binder M."/>
            <person name="Choi C."/>
            <person name="Clum A."/>
            <person name="Copeland A."/>
            <person name="Grisel N."/>
            <person name="Haridas S."/>
            <person name="Kipfer T."/>
            <person name="LaButti K."/>
            <person name="Lindquist E."/>
            <person name="Lipzen A."/>
            <person name="Maire R."/>
            <person name="Meier B."/>
            <person name="Mihaltcheva S."/>
            <person name="Molinier V."/>
            <person name="Murat C."/>
            <person name="Poggeler S."/>
            <person name="Quandt C.A."/>
            <person name="Sperisen C."/>
            <person name="Tritt A."/>
            <person name="Tisserant E."/>
            <person name="Crous P.W."/>
            <person name="Henrissat B."/>
            <person name="Nehls U."/>
            <person name="Egli S."/>
            <person name="Spatafora J.W."/>
            <person name="Grigoriev I.V."/>
            <person name="Martin F.M."/>
        </authorList>
    </citation>
    <scope>NUCLEOTIDE SEQUENCE [LARGE SCALE GENOMIC DNA]</scope>
    <source>
        <strain evidence="9 10">CBS 207.34</strain>
    </source>
</reference>
<feature type="compositionally biased region" description="Polar residues" evidence="7">
    <location>
        <begin position="91"/>
        <end position="105"/>
    </location>
</feature>
<dbReference type="SMART" id="SM00906">
    <property type="entry name" value="Fungal_trans"/>
    <property type="match status" value="1"/>
</dbReference>
<dbReference type="GO" id="GO:0008270">
    <property type="term" value="F:zinc ion binding"/>
    <property type="evidence" value="ECO:0007669"/>
    <property type="project" value="InterPro"/>
</dbReference>
<feature type="region of interest" description="Disordered" evidence="7">
    <location>
        <begin position="34"/>
        <end position="66"/>
    </location>
</feature>
<dbReference type="GO" id="GO:0003677">
    <property type="term" value="F:DNA binding"/>
    <property type="evidence" value="ECO:0007669"/>
    <property type="project" value="UniProtKB-KW"/>
</dbReference>
<name>A0A8E2F9P5_9PEZI</name>
<evidence type="ECO:0000256" key="4">
    <source>
        <dbReference type="ARBA" id="ARBA00023125"/>
    </source>
</evidence>
<evidence type="ECO:0000256" key="2">
    <source>
        <dbReference type="ARBA" id="ARBA00022833"/>
    </source>
</evidence>
<dbReference type="InterPro" id="IPR052073">
    <property type="entry name" value="Amide_Lactam_Regulators"/>
</dbReference>
<evidence type="ECO:0000256" key="1">
    <source>
        <dbReference type="ARBA" id="ARBA00022723"/>
    </source>
</evidence>
<dbReference type="Proteomes" id="UP000250140">
    <property type="component" value="Unassembled WGS sequence"/>
</dbReference>
<evidence type="ECO:0000256" key="6">
    <source>
        <dbReference type="ARBA" id="ARBA00023242"/>
    </source>
</evidence>
<evidence type="ECO:0000256" key="3">
    <source>
        <dbReference type="ARBA" id="ARBA00023015"/>
    </source>
</evidence>
<dbReference type="AlphaFoldDB" id="A0A8E2F9P5"/>
<dbReference type="CDD" id="cd12148">
    <property type="entry name" value="fungal_TF_MHR"/>
    <property type="match status" value="1"/>
</dbReference>
<dbReference type="GO" id="GO:0006351">
    <property type="term" value="P:DNA-templated transcription"/>
    <property type="evidence" value="ECO:0007669"/>
    <property type="project" value="InterPro"/>
</dbReference>
<dbReference type="CDD" id="cd00067">
    <property type="entry name" value="GAL4"/>
    <property type="match status" value="1"/>
</dbReference>
<dbReference type="PANTHER" id="PTHR47171:SF6">
    <property type="entry name" value="SPECIFIC TRANSCRIPTION FACTOR, PUTATIVE (AFU_ORTHOLOGUE AFUA_2G06130)-RELATED"/>
    <property type="match status" value="1"/>
</dbReference>
<keyword evidence="5" id="KW-0804">Transcription</keyword>
<proteinExistence type="predicted"/>
<protein>
    <recommendedName>
        <fullName evidence="8">Xylanolytic transcriptional activator regulatory domain-containing protein</fullName>
    </recommendedName>
</protein>
<dbReference type="InterPro" id="IPR036864">
    <property type="entry name" value="Zn2-C6_fun-type_DNA-bd_sf"/>
</dbReference>
<dbReference type="OrthoDB" id="10031947at2759"/>
<feature type="region of interest" description="Disordered" evidence="7">
    <location>
        <begin position="124"/>
        <end position="150"/>
    </location>
</feature>
<evidence type="ECO:0000256" key="5">
    <source>
        <dbReference type="ARBA" id="ARBA00023163"/>
    </source>
</evidence>
<dbReference type="EMBL" id="KV748764">
    <property type="protein sequence ID" value="OCL13212.1"/>
    <property type="molecule type" value="Genomic_DNA"/>
</dbReference>
<accession>A0A8E2F9P5</accession>
<keyword evidence="6" id="KW-0539">Nucleus</keyword>